<reference evidence="2" key="1">
    <citation type="journal article" date="2022" name="bioRxiv">
        <title>Sequencing and chromosome-scale assembly of the giantPleurodeles waltlgenome.</title>
        <authorList>
            <person name="Brown T."/>
            <person name="Elewa A."/>
            <person name="Iarovenko S."/>
            <person name="Subramanian E."/>
            <person name="Araus A.J."/>
            <person name="Petzold A."/>
            <person name="Susuki M."/>
            <person name="Suzuki K.-i.T."/>
            <person name="Hayashi T."/>
            <person name="Toyoda A."/>
            <person name="Oliveira C."/>
            <person name="Osipova E."/>
            <person name="Leigh N.D."/>
            <person name="Simon A."/>
            <person name="Yun M.H."/>
        </authorList>
    </citation>
    <scope>NUCLEOTIDE SEQUENCE</scope>
    <source>
        <strain evidence="2">20211129_DDA</strain>
        <tissue evidence="2">Liver</tissue>
    </source>
</reference>
<evidence type="ECO:0000313" key="2">
    <source>
        <dbReference type="EMBL" id="KAJ1209191.1"/>
    </source>
</evidence>
<feature type="region of interest" description="Disordered" evidence="1">
    <location>
        <begin position="1"/>
        <end position="116"/>
    </location>
</feature>
<feature type="compositionally biased region" description="Gly residues" evidence="1">
    <location>
        <begin position="1"/>
        <end position="10"/>
    </location>
</feature>
<proteinExistence type="predicted"/>
<keyword evidence="3" id="KW-1185">Reference proteome</keyword>
<evidence type="ECO:0000256" key="1">
    <source>
        <dbReference type="SAM" id="MobiDB-lite"/>
    </source>
</evidence>
<feature type="region of interest" description="Disordered" evidence="1">
    <location>
        <begin position="133"/>
        <end position="188"/>
    </location>
</feature>
<organism evidence="2 3">
    <name type="scientific">Pleurodeles waltl</name>
    <name type="common">Iberian ribbed newt</name>
    <dbReference type="NCBI Taxonomy" id="8319"/>
    <lineage>
        <taxon>Eukaryota</taxon>
        <taxon>Metazoa</taxon>
        <taxon>Chordata</taxon>
        <taxon>Craniata</taxon>
        <taxon>Vertebrata</taxon>
        <taxon>Euteleostomi</taxon>
        <taxon>Amphibia</taxon>
        <taxon>Batrachia</taxon>
        <taxon>Caudata</taxon>
        <taxon>Salamandroidea</taxon>
        <taxon>Salamandridae</taxon>
        <taxon>Pleurodelinae</taxon>
        <taxon>Pleurodeles</taxon>
    </lineage>
</organism>
<dbReference type="Proteomes" id="UP001066276">
    <property type="component" value="Chromosome 1_2"/>
</dbReference>
<evidence type="ECO:0000313" key="3">
    <source>
        <dbReference type="Proteomes" id="UP001066276"/>
    </source>
</evidence>
<dbReference type="EMBL" id="JANPWB010000002">
    <property type="protein sequence ID" value="KAJ1209191.1"/>
    <property type="molecule type" value="Genomic_DNA"/>
</dbReference>
<accession>A0AAV7W9D9</accession>
<comment type="caution">
    <text evidence="2">The sequence shown here is derived from an EMBL/GenBank/DDBJ whole genome shotgun (WGS) entry which is preliminary data.</text>
</comment>
<gene>
    <name evidence="2" type="ORF">NDU88_004569</name>
</gene>
<name>A0AAV7W9D9_PLEWA</name>
<dbReference type="AlphaFoldDB" id="A0AAV7W9D9"/>
<sequence>MPVSEGGPGGMSSPSCGRWGAPVGERAQLQPQAEGGRLRPARTPGPGPHAAGVRPRRGPGPVRHPREGRVTQAGCPGRHPQTRSRARPLATRAPVRGPLSQGTASPEDAALESRVQGNGSPLLQVILGRQGPGVFVESQGGPRGPPSPMLLQSRSLRGQDNRSSEPGPRPRPTSCSPAGPMQDQLSRV</sequence>
<protein>
    <submittedName>
        <fullName evidence="2">Uncharacterized protein</fullName>
    </submittedName>
</protein>